<dbReference type="EMBL" id="KQ989175">
    <property type="protein sequence ID" value="KZV54750.1"/>
    <property type="molecule type" value="Genomic_DNA"/>
</dbReference>
<keyword evidence="3" id="KW-1185">Reference proteome</keyword>
<reference evidence="2 3" key="1">
    <citation type="journal article" date="2015" name="Proc. Natl. Acad. Sci. U.S.A.">
        <title>The resurrection genome of Boea hygrometrica: A blueprint for survival of dehydration.</title>
        <authorList>
            <person name="Xiao L."/>
            <person name="Yang G."/>
            <person name="Zhang L."/>
            <person name="Yang X."/>
            <person name="Zhao S."/>
            <person name="Ji Z."/>
            <person name="Zhou Q."/>
            <person name="Hu M."/>
            <person name="Wang Y."/>
            <person name="Chen M."/>
            <person name="Xu Y."/>
            <person name="Jin H."/>
            <person name="Xiao X."/>
            <person name="Hu G."/>
            <person name="Bao F."/>
            <person name="Hu Y."/>
            <person name="Wan P."/>
            <person name="Li L."/>
            <person name="Deng X."/>
            <person name="Kuang T."/>
            <person name="Xiang C."/>
            <person name="Zhu J.K."/>
            <person name="Oliver M.J."/>
            <person name="He Y."/>
        </authorList>
    </citation>
    <scope>NUCLEOTIDE SEQUENCE [LARGE SCALE GENOMIC DNA]</scope>
    <source>
        <strain evidence="3">cv. XS01</strain>
    </source>
</reference>
<gene>
    <name evidence="2" type="ORF">F511_04099</name>
</gene>
<name>A0A2Z7D6L5_9LAMI</name>
<evidence type="ECO:0000313" key="2">
    <source>
        <dbReference type="EMBL" id="KZV54750.1"/>
    </source>
</evidence>
<dbReference type="Proteomes" id="UP000250235">
    <property type="component" value="Unassembled WGS sequence"/>
</dbReference>
<evidence type="ECO:0000313" key="3">
    <source>
        <dbReference type="Proteomes" id="UP000250235"/>
    </source>
</evidence>
<proteinExistence type="predicted"/>
<sequence>MGCPGQARTRPRRNHPSQRCRRRRLMAAAAAIKSRAAVTCAAQPHNAMRDQRISARSFLASCPTMCATNCAWNGGKSQAIVRLACDKKLVIAWLACDKKTQLSLKDTASRGPTTIVAPESQFRTCPSDHALTYIRGLGLRFEYPVSTLRIFPDSKSCLDTLATVHRTLSYSIAGDVPVLLIEYQDAVFEDERVVPIYLGGERVTPVPHLPVGFDSRYERSG</sequence>
<protein>
    <submittedName>
        <fullName evidence="2">Uncharacterized protein</fullName>
    </submittedName>
</protein>
<organism evidence="2 3">
    <name type="scientific">Dorcoceras hygrometricum</name>
    <dbReference type="NCBI Taxonomy" id="472368"/>
    <lineage>
        <taxon>Eukaryota</taxon>
        <taxon>Viridiplantae</taxon>
        <taxon>Streptophyta</taxon>
        <taxon>Embryophyta</taxon>
        <taxon>Tracheophyta</taxon>
        <taxon>Spermatophyta</taxon>
        <taxon>Magnoliopsida</taxon>
        <taxon>eudicotyledons</taxon>
        <taxon>Gunneridae</taxon>
        <taxon>Pentapetalae</taxon>
        <taxon>asterids</taxon>
        <taxon>lamiids</taxon>
        <taxon>Lamiales</taxon>
        <taxon>Gesneriaceae</taxon>
        <taxon>Didymocarpoideae</taxon>
        <taxon>Trichosporeae</taxon>
        <taxon>Loxocarpinae</taxon>
        <taxon>Dorcoceras</taxon>
    </lineage>
</organism>
<dbReference type="AlphaFoldDB" id="A0A2Z7D6L5"/>
<accession>A0A2Z7D6L5</accession>
<evidence type="ECO:0000256" key="1">
    <source>
        <dbReference type="SAM" id="MobiDB-lite"/>
    </source>
</evidence>
<feature type="compositionally biased region" description="Basic residues" evidence="1">
    <location>
        <begin position="9"/>
        <end position="21"/>
    </location>
</feature>
<feature type="region of interest" description="Disordered" evidence="1">
    <location>
        <begin position="1"/>
        <end position="21"/>
    </location>
</feature>